<dbReference type="SUPFAM" id="SSF51735">
    <property type="entry name" value="NAD(P)-binding Rossmann-fold domains"/>
    <property type="match status" value="1"/>
</dbReference>
<evidence type="ECO:0000313" key="3">
    <source>
        <dbReference type="Proteomes" id="UP000188602"/>
    </source>
</evidence>
<accession>A0A1V3JTH3</accession>
<dbReference type="Pfam" id="PF13460">
    <property type="entry name" value="NAD_binding_10"/>
    <property type="match status" value="1"/>
</dbReference>
<keyword evidence="3" id="KW-1185">Reference proteome</keyword>
<dbReference type="InterPro" id="IPR016040">
    <property type="entry name" value="NAD(P)-bd_dom"/>
</dbReference>
<dbReference type="AlphaFoldDB" id="A0A1V3JTH3"/>
<dbReference type="STRING" id="1907939.BKL49_01110"/>
<dbReference type="Gene3D" id="3.40.50.720">
    <property type="entry name" value="NAD(P)-binding Rossmann-like Domain"/>
    <property type="match status" value="1"/>
</dbReference>
<dbReference type="GO" id="GO:0005737">
    <property type="term" value="C:cytoplasm"/>
    <property type="evidence" value="ECO:0007669"/>
    <property type="project" value="TreeGrafter"/>
</dbReference>
<dbReference type="InterPro" id="IPR036291">
    <property type="entry name" value="NAD(P)-bd_dom_sf"/>
</dbReference>
<evidence type="ECO:0000259" key="1">
    <source>
        <dbReference type="Pfam" id="PF13460"/>
    </source>
</evidence>
<protein>
    <recommendedName>
        <fullName evidence="1">NAD(P)-binding domain-containing protein</fullName>
    </recommendedName>
</protein>
<dbReference type="EMBL" id="MLHQ01000002">
    <property type="protein sequence ID" value="OOF60094.1"/>
    <property type="molecule type" value="Genomic_DNA"/>
</dbReference>
<dbReference type="GO" id="GO:0004029">
    <property type="term" value="F:aldehyde dehydrogenase (NAD+) activity"/>
    <property type="evidence" value="ECO:0007669"/>
    <property type="project" value="TreeGrafter"/>
</dbReference>
<feature type="domain" description="NAD(P)-binding" evidence="1">
    <location>
        <begin position="27"/>
        <end position="198"/>
    </location>
</feature>
<name>A0A1V3JTH3_9PAST</name>
<sequence length="256" mass="27615">MALTACDKPTDNTAANTTKAKTVFVAGATGVIGEPLTKALVEKGYVVYGTTRSADKAKTLESNGVKPVVLDIYDVPAVEKAVVEAKPDVIISQLSSLPKGLKEEEMTEGLKRDNRIRVEGTRNLIAAAEKAGTPKFITQSFVFYAPSDKAPNETAPLLDENDPIYGESTQAMKNLEAQVLAGKFTPVVLRYGWIYGGKSGFDAPIEGYSTIHIDRVVDATVRAVDANLNGIYNVSESSPFVDISKFQQAVPEWKNK</sequence>
<gene>
    <name evidence="2" type="ORF">BKL49_01110</name>
</gene>
<reference evidence="2 3" key="1">
    <citation type="submission" date="2016-10" db="EMBL/GenBank/DDBJ databases">
        <title>Rodentibacter gen. nov. and new species.</title>
        <authorList>
            <person name="Christensen H."/>
        </authorList>
    </citation>
    <scope>NUCLEOTIDE SEQUENCE [LARGE SCALE GENOMIC DNA]</scope>
    <source>
        <strain evidence="2 3">Ac151</strain>
    </source>
</reference>
<comment type="caution">
    <text evidence="2">The sequence shown here is derived from an EMBL/GenBank/DDBJ whole genome shotgun (WGS) entry which is preliminary data.</text>
</comment>
<dbReference type="PANTHER" id="PTHR48079:SF6">
    <property type="entry name" value="NAD(P)-BINDING DOMAIN-CONTAINING PROTEIN-RELATED"/>
    <property type="match status" value="1"/>
</dbReference>
<dbReference type="InterPro" id="IPR051783">
    <property type="entry name" value="NAD(P)-dependent_oxidoreduct"/>
</dbReference>
<dbReference type="PANTHER" id="PTHR48079">
    <property type="entry name" value="PROTEIN YEEZ"/>
    <property type="match status" value="1"/>
</dbReference>
<dbReference type="Proteomes" id="UP000188602">
    <property type="component" value="Unassembled WGS sequence"/>
</dbReference>
<proteinExistence type="predicted"/>
<evidence type="ECO:0000313" key="2">
    <source>
        <dbReference type="EMBL" id="OOF60094.1"/>
    </source>
</evidence>
<organism evidence="2 3">
    <name type="scientific">Rodentibacter myodis</name>
    <dbReference type="NCBI Taxonomy" id="1907939"/>
    <lineage>
        <taxon>Bacteria</taxon>
        <taxon>Pseudomonadati</taxon>
        <taxon>Pseudomonadota</taxon>
        <taxon>Gammaproteobacteria</taxon>
        <taxon>Pasteurellales</taxon>
        <taxon>Pasteurellaceae</taxon>
        <taxon>Rodentibacter</taxon>
    </lineage>
</organism>